<dbReference type="SUPFAM" id="SSF81340">
    <property type="entry name" value="Clc chloride channel"/>
    <property type="match status" value="1"/>
</dbReference>
<keyword evidence="4 10" id="KW-1133">Transmembrane helix</keyword>
<evidence type="ECO:0000256" key="8">
    <source>
        <dbReference type="ARBA" id="ARBA00023214"/>
    </source>
</evidence>
<keyword evidence="9" id="KW-0407">Ion channel</keyword>
<feature type="transmembrane region" description="Helical" evidence="10">
    <location>
        <begin position="203"/>
        <end position="220"/>
    </location>
</feature>
<keyword evidence="7" id="KW-0869">Chloride channel</keyword>
<reference evidence="11 12" key="1">
    <citation type="submission" date="2021-03" db="EMBL/GenBank/DDBJ databases">
        <title>Human Oral Microbial Genomes.</title>
        <authorList>
            <person name="Johnston C.D."/>
            <person name="Chen T."/>
            <person name="Dewhirst F.E."/>
        </authorList>
    </citation>
    <scope>NUCLEOTIDE SEQUENCE [LARGE SCALE GENOMIC DNA]</scope>
    <source>
        <strain evidence="11 12">DSMZ 100122</strain>
    </source>
</reference>
<keyword evidence="8" id="KW-0868">Chloride</keyword>
<dbReference type="InterPro" id="IPR050368">
    <property type="entry name" value="ClC-type_chloride_channel"/>
</dbReference>
<keyword evidence="6 10" id="KW-0472">Membrane</keyword>
<accession>A0ABX7Y3D1</accession>
<dbReference type="InterPro" id="IPR014743">
    <property type="entry name" value="Cl-channel_core"/>
</dbReference>
<dbReference type="EMBL" id="CP072384">
    <property type="protein sequence ID" value="QUC07562.1"/>
    <property type="molecule type" value="Genomic_DNA"/>
</dbReference>
<feature type="transmembrane region" description="Helical" evidence="10">
    <location>
        <begin position="240"/>
        <end position="261"/>
    </location>
</feature>
<feature type="transmembrane region" description="Helical" evidence="10">
    <location>
        <begin position="74"/>
        <end position="95"/>
    </location>
</feature>
<evidence type="ECO:0000256" key="9">
    <source>
        <dbReference type="ARBA" id="ARBA00023303"/>
    </source>
</evidence>
<evidence type="ECO:0000313" key="11">
    <source>
        <dbReference type="EMBL" id="QUC07562.1"/>
    </source>
</evidence>
<evidence type="ECO:0000256" key="5">
    <source>
        <dbReference type="ARBA" id="ARBA00023065"/>
    </source>
</evidence>
<organism evidence="11 12">
    <name type="scientific">Arachnia rubra</name>
    <dbReference type="NCBI Taxonomy" id="1547448"/>
    <lineage>
        <taxon>Bacteria</taxon>
        <taxon>Bacillati</taxon>
        <taxon>Actinomycetota</taxon>
        <taxon>Actinomycetes</taxon>
        <taxon>Propionibacteriales</taxon>
        <taxon>Propionibacteriaceae</taxon>
        <taxon>Arachnia</taxon>
    </lineage>
</organism>
<dbReference type="InterPro" id="IPR001807">
    <property type="entry name" value="ClC"/>
</dbReference>
<evidence type="ECO:0000313" key="12">
    <source>
        <dbReference type="Proteomes" id="UP000678513"/>
    </source>
</evidence>
<dbReference type="PANTHER" id="PTHR43427:SF6">
    <property type="entry name" value="CHLORIDE CHANNEL PROTEIN CLC-E"/>
    <property type="match status" value="1"/>
</dbReference>
<feature type="transmembrane region" description="Helical" evidence="10">
    <location>
        <begin position="273"/>
        <end position="296"/>
    </location>
</feature>
<evidence type="ECO:0000256" key="4">
    <source>
        <dbReference type="ARBA" id="ARBA00022989"/>
    </source>
</evidence>
<feature type="transmembrane region" description="Helical" evidence="10">
    <location>
        <begin position="376"/>
        <end position="399"/>
    </location>
</feature>
<dbReference type="Gene3D" id="1.10.3080.10">
    <property type="entry name" value="Clc chloride channel"/>
    <property type="match status" value="1"/>
</dbReference>
<sequence>MTALELRDVNLETSLSPTIAGASALRRFIAAVVLAGVAAGITGWACAHLLHVMEHLVWSFSEGHLLTALYTIPWWRRILTLGAAGLVGGVSWWLLHRTGPGPVPMRQAAAGERMPVLRTIWHAVTQIIVIAMGASLGREVAPREVGAAVSGWISDRLGLDAEDRRILVACGAGAGLAAVYGIPLSGIMFALEALLATFSARSLASALAVSGIAVFVSYGWSRPQEAFYKLPELEPSLALVVWALVCGPLIGLAGAVFGAAVKRIERSRPTSASLLWSLPLGLTLVGTVSVWVPWVLGNGHPTTQTTIDQVTQVGPAALGLIALMLLAKAGATLLTIRAGAWGGTLNPGIALGACVGALTGLVWSLIWPGFPVVACVFIGAAAFLGASISAPLTGFALVLELTHSGATVLVPTVLAIAGATAAAIWWRNRPTH</sequence>
<keyword evidence="12" id="KW-1185">Reference proteome</keyword>
<proteinExistence type="predicted"/>
<evidence type="ECO:0000256" key="10">
    <source>
        <dbReference type="SAM" id="Phobius"/>
    </source>
</evidence>
<evidence type="ECO:0000256" key="3">
    <source>
        <dbReference type="ARBA" id="ARBA00022692"/>
    </source>
</evidence>
<feature type="transmembrane region" description="Helical" evidence="10">
    <location>
        <begin position="406"/>
        <end position="426"/>
    </location>
</feature>
<evidence type="ECO:0000256" key="6">
    <source>
        <dbReference type="ARBA" id="ARBA00023136"/>
    </source>
</evidence>
<comment type="subcellular location">
    <subcellularLocation>
        <location evidence="1">Membrane</location>
        <topology evidence="1">Multi-pass membrane protein</topology>
    </subcellularLocation>
</comment>
<dbReference type="Proteomes" id="UP000678513">
    <property type="component" value="Chromosome"/>
</dbReference>
<evidence type="ECO:0000256" key="7">
    <source>
        <dbReference type="ARBA" id="ARBA00023173"/>
    </source>
</evidence>
<dbReference type="PRINTS" id="PR00762">
    <property type="entry name" value="CLCHANNEL"/>
</dbReference>
<feature type="transmembrane region" description="Helical" evidence="10">
    <location>
        <begin position="348"/>
        <end position="370"/>
    </location>
</feature>
<name>A0ABX7Y3D1_9ACTN</name>
<dbReference type="Pfam" id="PF00654">
    <property type="entry name" value="Voltage_CLC"/>
    <property type="match status" value="1"/>
</dbReference>
<gene>
    <name evidence="11" type="ORF">J5A65_11570</name>
</gene>
<feature type="transmembrane region" description="Helical" evidence="10">
    <location>
        <begin position="316"/>
        <end position="336"/>
    </location>
</feature>
<feature type="transmembrane region" description="Helical" evidence="10">
    <location>
        <begin position="116"/>
        <end position="136"/>
    </location>
</feature>
<protein>
    <submittedName>
        <fullName evidence="11">Chloride channel protein</fullName>
    </submittedName>
</protein>
<dbReference type="PANTHER" id="PTHR43427">
    <property type="entry name" value="CHLORIDE CHANNEL PROTEIN CLC-E"/>
    <property type="match status" value="1"/>
</dbReference>
<feature type="transmembrane region" description="Helical" evidence="10">
    <location>
        <begin position="166"/>
        <end position="191"/>
    </location>
</feature>
<keyword evidence="2" id="KW-0813">Transport</keyword>
<feature type="transmembrane region" description="Helical" evidence="10">
    <location>
        <begin position="28"/>
        <end position="50"/>
    </location>
</feature>
<keyword evidence="5" id="KW-0406">Ion transport</keyword>
<keyword evidence="3 10" id="KW-0812">Transmembrane</keyword>
<evidence type="ECO:0000256" key="1">
    <source>
        <dbReference type="ARBA" id="ARBA00004141"/>
    </source>
</evidence>
<evidence type="ECO:0000256" key="2">
    <source>
        <dbReference type="ARBA" id="ARBA00022448"/>
    </source>
</evidence>